<feature type="transmembrane region" description="Helical" evidence="1">
    <location>
        <begin position="75"/>
        <end position="95"/>
    </location>
</feature>
<feature type="transmembrane region" description="Helical" evidence="1">
    <location>
        <begin position="43"/>
        <end position="63"/>
    </location>
</feature>
<proteinExistence type="predicted"/>
<dbReference type="Proteomes" id="UP000658258">
    <property type="component" value="Unassembled WGS sequence"/>
</dbReference>
<reference evidence="3" key="1">
    <citation type="journal article" date="2019" name="Int. J. Syst. Evol. Microbiol.">
        <title>The Global Catalogue of Microorganisms (GCM) 10K type strain sequencing project: providing services to taxonomists for standard genome sequencing and annotation.</title>
        <authorList>
            <consortium name="The Broad Institute Genomics Platform"/>
            <consortium name="The Broad Institute Genome Sequencing Center for Infectious Disease"/>
            <person name="Wu L."/>
            <person name="Ma J."/>
        </authorList>
    </citation>
    <scope>NUCLEOTIDE SEQUENCE [LARGE SCALE GENOMIC DNA]</scope>
    <source>
        <strain evidence="3">CGMCC 1.15111</strain>
    </source>
</reference>
<evidence type="ECO:0008006" key="4">
    <source>
        <dbReference type="Google" id="ProtNLM"/>
    </source>
</evidence>
<keyword evidence="1" id="KW-0472">Membrane</keyword>
<evidence type="ECO:0000313" key="3">
    <source>
        <dbReference type="Proteomes" id="UP000658258"/>
    </source>
</evidence>
<sequence>MNNKRIKYFFLASVLIQMFVITSLATGSPLLTMPVVEGGSLPWGNLMTAVMFVLFPLNFLIIRSTRKVHPIPLKVFRICVLASLVLGVLWIPVTYLLSGNWSASFSGQDNASEIWWAYTYATPILPFAGYFLMRILTMFFKPK</sequence>
<comment type="caution">
    <text evidence="2">The sequence shown here is derived from an EMBL/GenBank/DDBJ whole genome shotgun (WGS) entry which is preliminary data.</text>
</comment>
<keyword evidence="1" id="KW-1133">Transmembrane helix</keyword>
<evidence type="ECO:0000256" key="1">
    <source>
        <dbReference type="SAM" id="Phobius"/>
    </source>
</evidence>
<dbReference type="EMBL" id="BNAG01000001">
    <property type="protein sequence ID" value="GHE56700.1"/>
    <property type="molecule type" value="Genomic_DNA"/>
</dbReference>
<keyword evidence="3" id="KW-1185">Reference proteome</keyword>
<organism evidence="2 3">
    <name type="scientific">Roseivirga thermotolerans</name>
    <dbReference type="NCBI Taxonomy" id="1758176"/>
    <lineage>
        <taxon>Bacteria</taxon>
        <taxon>Pseudomonadati</taxon>
        <taxon>Bacteroidota</taxon>
        <taxon>Cytophagia</taxon>
        <taxon>Cytophagales</taxon>
        <taxon>Roseivirgaceae</taxon>
        <taxon>Roseivirga</taxon>
    </lineage>
</organism>
<gene>
    <name evidence="2" type="ORF">GCM10011340_09580</name>
</gene>
<feature type="transmembrane region" description="Helical" evidence="1">
    <location>
        <begin position="115"/>
        <end position="133"/>
    </location>
</feature>
<accession>A0ABQ3I1Z4</accession>
<protein>
    <recommendedName>
        <fullName evidence="4">DUF2798 domain-containing protein</fullName>
    </recommendedName>
</protein>
<keyword evidence="1" id="KW-0812">Transmembrane</keyword>
<evidence type="ECO:0000313" key="2">
    <source>
        <dbReference type="EMBL" id="GHE56700.1"/>
    </source>
</evidence>
<name>A0ABQ3I1Z4_9BACT</name>